<proteinExistence type="predicted"/>
<dbReference type="SUPFAM" id="SSF51161">
    <property type="entry name" value="Trimeric LpxA-like enzymes"/>
    <property type="match status" value="1"/>
</dbReference>
<organism evidence="1">
    <name type="scientific">Cyclophora tenuis</name>
    <name type="common">Marine diatom</name>
    <dbReference type="NCBI Taxonomy" id="216820"/>
    <lineage>
        <taxon>Eukaryota</taxon>
        <taxon>Sar</taxon>
        <taxon>Stramenopiles</taxon>
        <taxon>Ochrophyta</taxon>
        <taxon>Bacillariophyta</taxon>
        <taxon>Fragilariophyceae</taxon>
        <taxon>Fragilariophycidae</taxon>
        <taxon>Cyclophorales</taxon>
        <taxon>Cyclophoraceae</taxon>
        <taxon>Cyclophora</taxon>
    </lineage>
</organism>
<reference evidence="1" key="1">
    <citation type="submission" date="2021-01" db="EMBL/GenBank/DDBJ databases">
        <authorList>
            <person name="Corre E."/>
            <person name="Pelletier E."/>
            <person name="Niang G."/>
            <person name="Scheremetjew M."/>
            <person name="Finn R."/>
            <person name="Kale V."/>
            <person name="Holt S."/>
            <person name="Cochrane G."/>
            <person name="Meng A."/>
            <person name="Brown T."/>
            <person name="Cohen L."/>
        </authorList>
    </citation>
    <scope>NUCLEOTIDE SEQUENCE</scope>
    <source>
        <strain evidence="1">ECT3854</strain>
    </source>
</reference>
<sequence length="106" mass="11072">MSIGEACIVKSMVNLGATLGDRSVVTKLSVVEEGVIVPEGAVASGNPACRDASGVAEQVEPFGCLFELRGCFFSCICSMVLCWWAGFCGKIVCHRAGGTRLCCTGF</sequence>
<accession>A0A7S1D3Z9</accession>
<dbReference type="EMBL" id="HBFW01013556">
    <property type="protein sequence ID" value="CAD8937552.1"/>
    <property type="molecule type" value="Transcribed_RNA"/>
</dbReference>
<evidence type="ECO:0000313" key="1">
    <source>
        <dbReference type="EMBL" id="CAD8937552.1"/>
    </source>
</evidence>
<gene>
    <name evidence="1" type="ORF">CTEN0397_LOCUS8611</name>
</gene>
<dbReference type="InterPro" id="IPR011004">
    <property type="entry name" value="Trimer_LpxA-like_sf"/>
</dbReference>
<dbReference type="AlphaFoldDB" id="A0A7S1D3Z9"/>
<name>A0A7S1D3Z9_CYCTE</name>
<dbReference type="Gene3D" id="2.160.10.10">
    <property type="entry name" value="Hexapeptide repeat proteins"/>
    <property type="match status" value="1"/>
</dbReference>
<protein>
    <submittedName>
        <fullName evidence="1">Uncharacterized protein</fullName>
    </submittedName>
</protein>